<evidence type="ECO:0000256" key="1">
    <source>
        <dbReference type="ARBA" id="ARBA00022679"/>
    </source>
</evidence>
<dbReference type="CDD" id="cd04301">
    <property type="entry name" value="NAT_SF"/>
    <property type="match status" value="1"/>
</dbReference>
<dbReference type="OrthoDB" id="3062198at2759"/>
<gene>
    <name evidence="4" type="ORF">BDN70DRAFT_876451</name>
</gene>
<proteinExistence type="predicted"/>
<evidence type="ECO:0000259" key="3">
    <source>
        <dbReference type="PROSITE" id="PS51186"/>
    </source>
</evidence>
<reference evidence="4" key="1">
    <citation type="submission" date="2020-11" db="EMBL/GenBank/DDBJ databases">
        <authorList>
            <consortium name="DOE Joint Genome Institute"/>
            <person name="Ahrendt S."/>
            <person name="Riley R."/>
            <person name="Andreopoulos W."/>
            <person name="Labutti K."/>
            <person name="Pangilinan J."/>
            <person name="Ruiz-Duenas F.J."/>
            <person name="Barrasa J.M."/>
            <person name="Sanchez-Garcia M."/>
            <person name="Camarero S."/>
            <person name="Miyauchi S."/>
            <person name="Serrano A."/>
            <person name="Linde D."/>
            <person name="Babiker R."/>
            <person name="Drula E."/>
            <person name="Ayuso-Fernandez I."/>
            <person name="Pacheco R."/>
            <person name="Padilla G."/>
            <person name="Ferreira P."/>
            <person name="Barriuso J."/>
            <person name="Kellner H."/>
            <person name="Castanera R."/>
            <person name="Alfaro M."/>
            <person name="Ramirez L."/>
            <person name="Pisabarro A.G."/>
            <person name="Kuo A."/>
            <person name="Tritt A."/>
            <person name="Lipzen A."/>
            <person name="He G."/>
            <person name="Yan M."/>
            <person name="Ng V."/>
            <person name="Cullen D."/>
            <person name="Martin F."/>
            <person name="Rosso M.-N."/>
            <person name="Henrissat B."/>
            <person name="Hibbett D."/>
            <person name="Martinez A.T."/>
            <person name="Grigoriev I.V."/>
        </authorList>
    </citation>
    <scope>NUCLEOTIDE SEQUENCE</scope>
    <source>
        <strain evidence="4">CIRM-BRFM 674</strain>
    </source>
</reference>
<dbReference type="EMBL" id="MU155180">
    <property type="protein sequence ID" value="KAF9481303.1"/>
    <property type="molecule type" value="Genomic_DNA"/>
</dbReference>
<accession>A0A9P5Z624</accession>
<name>A0A9P5Z624_9AGAR</name>
<dbReference type="Gene3D" id="3.40.630.30">
    <property type="match status" value="1"/>
</dbReference>
<keyword evidence="2" id="KW-0472">Membrane</keyword>
<evidence type="ECO:0000256" key="2">
    <source>
        <dbReference type="SAM" id="Phobius"/>
    </source>
</evidence>
<dbReference type="PANTHER" id="PTHR13947:SF37">
    <property type="entry name" value="LD18367P"/>
    <property type="match status" value="1"/>
</dbReference>
<keyword evidence="2" id="KW-1133">Transmembrane helix</keyword>
<dbReference type="PANTHER" id="PTHR13947">
    <property type="entry name" value="GNAT FAMILY N-ACETYLTRANSFERASE"/>
    <property type="match status" value="1"/>
</dbReference>
<dbReference type="InterPro" id="IPR000182">
    <property type="entry name" value="GNAT_dom"/>
</dbReference>
<evidence type="ECO:0000313" key="5">
    <source>
        <dbReference type="Proteomes" id="UP000807469"/>
    </source>
</evidence>
<dbReference type="SUPFAM" id="SSF55729">
    <property type="entry name" value="Acyl-CoA N-acyltransferases (Nat)"/>
    <property type="match status" value="1"/>
</dbReference>
<feature type="transmembrane region" description="Helical" evidence="2">
    <location>
        <begin position="71"/>
        <end position="93"/>
    </location>
</feature>
<evidence type="ECO:0000313" key="4">
    <source>
        <dbReference type="EMBL" id="KAF9481303.1"/>
    </source>
</evidence>
<keyword evidence="5" id="KW-1185">Reference proteome</keyword>
<feature type="domain" description="N-acetyltransferase" evidence="3">
    <location>
        <begin position="93"/>
        <end position="250"/>
    </location>
</feature>
<keyword evidence="2" id="KW-0812">Transmembrane</keyword>
<sequence>MTASTAVSFRVRFYSNSDLEHVRQILKESKLRGVDSPLHQMMRAEFTKPRAFIAYFLSIVGLIFERRCSTLWRRCVGAVLASSGVLSAAFWVLKVRSDFIKFVHDGLADDVSAIPQHYQMFSPEGDENRLLPTGKNAFWVAEAYETDSGKVTDIVGCIGLDATTEPTAELRRMAVASKYRGRGVARLLIQALVQHARLNAIEDVFLRMSAANTNALAVYQRFGWVIIERNSRYKNVDGHKLNLTVSECPL</sequence>
<dbReference type="GO" id="GO:0008080">
    <property type="term" value="F:N-acetyltransferase activity"/>
    <property type="evidence" value="ECO:0007669"/>
    <property type="project" value="InterPro"/>
</dbReference>
<dbReference type="InterPro" id="IPR050769">
    <property type="entry name" value="NAT_camello-type"/>
</dbReference>
<keyword evidence="1" id="KW-0808">Transferase</keyword>
<dbReference type="InterPro" id="IPR016181">
    <property type="entry name" value="Acyl_CoA_acyltransferase"/>
</dbReference>
<dbReference type="PROSITE" id="PS51186">
    <property type="entry name" value="GNAT"/>
    <property type="match status" value="1"/>
</dbReference>
<dbReference type="AlphaFoldDB" id="A0A9P5Z624"/>
<dbReference type="Proteomes" id="UP000807469">
    <property type="component" value="Unassembled WGS sequence"/>
</dbReference>
<comment type="caution">
    <text evidence="4">The sequence shown here is derived from an EMBL/GenBank/DDBJ whole genome shotgun (WGS) entry which is preliminary data.</text>
</comment>
<protein>
    <submittedName>
        <fullName evidence="4">Acyl-CoA N-acyltransferase</fullName>
    </submittedName>
</protein>
<organism evidence="4 5">
    <name type="scientific">Pholiota conissans</name>
    <dbReference type="NCBI Taxonomy" id="109636"/>
    <lineage>
        <taxon>Eukaryota</taxon>
        <taxon>Fungi</taxon>
        <taxon>Dikarya</taxon>
        <taxon>Basidiomycota</taxon>
        <taxon>Agaricomycotina</taxon>
        <taxon>Agaricomycetes</taxon>
        <taxon>Agaricomycetidae</taxon>
        <taxon>Agaricales</taxon>
        <taxon>Agaricineae</taxon>
        <taxon>Strophariaceae</taxon>
        <taxon>Pholiota</taxon>
    </lineage>
</organism>
<dbReference type="Pfam" id="PF00583">
    <property type="entry name" value="Acetyltransf_1"/>
    <property type="match status" value="1"/>
</dbReference>